<sequence>PKHPQYIDDLNWYVLQGEVFTNSAGDKSLGLLRFPAQPRFTSPFQEMLIVVSSAKSVRKIPRASKGSKRSTRGRVLSRRRAWELKREVDALRSTKDKEVGRVEILQDKMEKLMGMVNGLISK</sequence>
<accession>A0A7J6QC41</accession>
<feature type="non-terminal residue" evidence="1">
    <location>
        <position position="1"/>
    </location>
</feature>
<feature type="non-terminal residue" evidence="1">
    <location>
        <position position="122"/>
    </location>
</feature>
<gene>
    <name evidence="1" type="ORF">FOZ62_013601</name>
</gene>
<comment type="caution">
    <text evidence="1">The sequence shown here is derived from an EMBL/GenBank/DDBJ whole genome shotgun (WGS) entry which is preliminary data.</text>
</comment>
<organism evidence="1 2">
    <name type="scientific">Perkinsus olseni</name>
    <name type="common">Perkinsus atlanticus</name>
    <dbReference type="NCBI Taxonomy" id="32597"/>
    <lineage>
        <taxon>Eukaryota</taxon>
        <taxon>Sar</taxon>
        <taxon>Alveolata</taxon>
        <taxon>Perkinsozoa</taxon>
        <taxon>Perkinsea</taxon>
        <taxon>Perkinsida</taxon>
        <taxon>Perkinsidae</taxon>
        <taxon>Perkinsus</taxon>
    </lineage>
</organism>
<dbReference type="Proteomes" id="UP000574390">
    <property type="component" value="Unassembled WGS sequence"/>
</dbReference>
<name>A0A7J6QC41_PEROL</name>
<dbReference type="AlphaFoldDB" id="A0A7J6QC41"/>
<proteinExistence type="predicted"/>
<protein>
    <submittedName>
        <fullName evidence="1">Uncharacterized protein</fullName>
    </submittedName>
</protein>
<reference evidence="1 2" key="1">
    <citation type="submission" date="2020-04" db="EMBL/GenBank/DDBJ databases">
        <title>Perkinsus olseni comparative genomics.</title>
        <authorList>
            <person name="Bogema D.R."/>
        </authorList>
    </citation>
    <scope>NUCLEOTIDE SEQUENCE [LARGE SCALE GENOMIC DNA]</scope>
    <source>
        <strain evidence="1">ATCC PRA-205</strain>
    </source>
</reference>
<evidence type="ECO:0000313" key="2">
    <source>
        <dbReference type="Proteomes" id="UP000574390"/>
    </source>
</evidence>
<evidence type="ECO:0000313" key="1">
    <source>
        <dbReference type="EMBL" id="KAF4706114.1"/>
    </source>
</evidence>
<dbReference type="EMBL" id="JABANM010030521">
    <property type="protein sequence ID" value="KAF4706114.1"/>
    <property type="molecule type" value="Genomic_DNA"/>
</dbReference>